<gene>
    <name evidence="1" type="ORF">LOK49_LG04G00366</name>
</gene>
<comment type="caution">
    <text evidence="1">The sequence shown here is derived from an EMBL/GenBank/DDBJ whole genome shotgun (WGS) entry which is preliminary data.</text>
</comment>
<reference evidence="1 2" key="1">
    <citation type="journal article" date="2022" name="Plant J.">
        <title>Chromosome-level genome of Camellia lanceoleosa provides a valuable resource for understanding genome evolution and self-incompatibility.</title>
        <authorList>
            <person name="Gong W."/>
            <person name="Xiao S."/>
            <person name="Wang L."/>
            <person name="Liao Z."/>
            <person name="Chang Y."/>
            <person name="Mo W."/>
            <person name="Hu G."/>
            <person name="Li W."/>
            <person name="Zhao G."/>
            <person name="Zhu H."/>
            <person name="Hu X."/>
            <person name="Ji K."/>
            <person name="Xiang X."/>
            <person name="Song Q."/>
            <person name="Yuan D."/>
            <person name="Jin S."/>
            <person name="Zhang L."/>
        </authorList>
    </citation>
    <scope>NUCLEOTIDE SEQUENCE [LARGE SCALE GENOMIC DNA]</scope>
    <source>
        <strain evidence="1">SQ_2022a</strain>
    </source>
</reference>
<accession>A0ACC0HVQ9</accession>
<evidence type="ECO:0000313" key="2">
    <source>
        <dbReference type="Proteomes" id="UP001060215"/>
    </source>
</evidence>
<evidence type="ECO:0000313" key="1">
    <source>
        <dbReference type="EMBL" id="KAI8017657.1"/>
    </source>
</evidence>
<organism evidence="1 2">
    <name type="scientific">Camellia lanceoleosa</name>
    <dbReference type="NCBI Taxonomy" id="1840588"/>
    <lineage>
        <taxon>Eukaryota</taxon>
        <taxon>Viridiplantae</taxon>
        <taxon>Streptophyta</taxon>
        <taxon>Embryophyta</taxon>
        <taxon>Tracheophyta</taxon>
        <taxon>Spermatophyta</taxon>
        <taxon>Magnoliopsida</taxon>
        <taxon>eudicotyledons</taxon>
        <taxon>Gunneridae</taxon>
        <taxon>Pentapetalae</taxon>
        <taxon>asterids</taxon>
        <taxon>Ericales</taxon>
        <taxon>Theaceae</taxon>
        <taxon>Camellia</taxon>
    </lineage>
</organism>
<dbReference type="Proteomes" id="UP001060215">
    <property type="component" value="Chromosome 2"/>
</dbReference>
<keyword evidence="2" id="KW-1185">Reference proteome</keyword>
<dbReference type="EMBL" id="CM045759">
    <property type="protein sequence ID" value="KAI8017657.1"/>
    <property type="molecule type" value="Genomic_DNA"/>
</dbReference>
<sequence>MPLISIFDSNSARFLWKSIPSSLKESRLEMVAVWKIGQLLWMRDYAGVHEAIRGFNWSQETRDFSGEFVLHHRKTLSKYIFDVLAEKYVMGLGHYYFHFFAHSSSDAQKMCLRLNHGVSLLRLLMFFYSTHFQHNEKSFSLKTMEDGQVLLYSGGHLKMLGGYLEFFMKPALAEMYQSLRRELDDLIQNKESDASVHVASLLNI</sequence>
<protein>
    <submittedName>
        <fullName evidence="1">COP9 signalosome complex subunit 8</fullName>
    </submittedName>
</protein>
<name>A0ACC0HVQ9_9ERIC</name>
<proteinExistence type="predicted"/>